<accession>A0ABT3SNG1</accession>
<gene>
    <name evidence="1" type="ORF">ORI27_30725</name>
</gene>
<evidence type="ECO:0000313" key="1">
    <source>
        <dbReference type="EMBL" id="MCX2941072.1"/>
    </source>
</evidence>
<evidence type="ECO:0000313" key="2">
    <source>
        <dbReference type="Proteomes" id="UP001300745"/>
    </source>
</evidence>
<dbReference type="Proteomes" id="UP001300745">
    <property type="component" value="Unassembled WGS sequence"/>
</dbReference>
<reference evidence="1 2" key="1">
    <citation type="submission" date="2022-11" db="EMBL/GenBank/DDBJ databases">
        <title>Mycobacterium sp. nov.</title>
        <authorList>
            <person name="Papic B."/>
            <person name="Spicic S."/>
            <person name="Duvnjak S."/>
        </authorList>
    </citation>
    <scope>NUCLEOTIDE SEQUENCE [LARGE SCALE GENOMIC DNA]</scope>
    <source>
        <strain evidence="1 2">CVI_P4</strain>
    </source>
</reference>
<name>A0ABT3SNG1_9MYCO</name>
<dbReference type="EMBL" id="JAPJDO010000057">
    <property type="protein sequence ID" value="MCX2941072.1"/>
    <property type="molecule type" value="Genomic_DNA"/>
</dbReference>
<proteinExistence type="predicted"/>
<protein>
    <submittedName>
        <fullName evidence="1">Uncharacterized protein</fullName>
    </submittedName>
</protein>
<sequence length="130" mass="14279">MGFLRDVGPVISMISSGDESVRKEYIHPRATLMAALGRASRQTPAIIFCTDLAAFFAYQGPSHVDKTNKPFEGFDRLNFGIIHIRTDGERVLAFTHSGKQGLNEAYRFTVTPTGTVTFASKVSKRSAPAR</sequence>
<organism evidence="1 2">
    <name type="scientific">Mycobacterium pinniadriaticum</name>
    <dbReference type="NCBI Taxonomy" id="2994102"/>
    <lineage>
        <taxon>Bacteria</taxon>
        <taxon>Bacillati</taxon>
        <taxon>Actinomycetota</taxon>
        <taxon>Actinomycetes</taxon>
        <taxon>Mycobacteriales</taxon>
        <taxon>Mycobacteriaceae</taxon>
        <taxon>Mycobacterium</taxon>
    </lineage>
</organism>
<comment type="caution">
    <text evidence="1">The sequence shown here is derived from an EMBL/GenBank/DDBJ whole genome shotgun (WGS) entry which is preliminary data.</text>
</comment>
<keyword evidence="2" id="KW-1185">Reference proteome</keyword>
<dbReference type="RefSeq" id="WP_266000953.1">
    <property type="nucleotide sequence ID" value="NZ_JAPJDN010000057.1"/>
</dbReference>